<dbReference type="EMBL" id="JBHSBY010000035">
    <property type="protein sequence ID" value="MFC4196566.1"/>
    <property type="molecule type" value="Genomic_DNA"/>
</dbReference>
<evidence type="ECO:0000313" key="1">
    <source>
        <dbReference type="EMBL" id="MFC4196566.1"/>
    </source>
</evidence>
<dbReference type="RefSeq" id="WP_378959964.1">
    <property type="nucleotide sequence ID" value="NZ_JBHSBY010000035.1"/>
</dbReference>
<reference evidence="2" key="1">
    <citation type="journal article" date="2019" name="Int. J. Syst. Evol. Microbiol.">
        <title>The Global Catalogue of Microorganisms (GCM) 10K type strain sequencing project: providing services to taxonomists for standard genome sequencing and annotation.</title>
        <authorList>
            <consortium name="The Broad Institute Genomics Platform"/>
            <consortium name="The Broad Institute Genome Sequencing Center for Infectious Disease"/>
            <person name="Wu L."/>
            <person name="Ma J."/>
        </authorList>
    </citation>
    <scope>NUCLEOTIDE SEQUENCE [LARGE SCALE GENOMIC DNA]</scope>
    <source>
        <strain evidence="2">CCM 8689</strain>
    </source>
</reference>
<accession>A0ABV8NJJ5</accession>
<protein>
    <submittedName>
        <fullName evidence="1">Uncharacterized protein</fullName>
    </submittedName>
</protein>
<keyword evidence="2" id="KW-1185">Reference proteome</keyword>
<proteinExistence type="predicted"/>
<dbReference type="Proteomes" id="UP001595792">
    <property type="component" value="Unassembled WGS sequence"/>
</dbReference>
<name>A0ABV8NJJ5_9SPHI</name>
<sequence length="48" mass="5573">MYLKPKRPDKGQRACTNNTVMKHIERLQKLTSLVLKFGWINQGSLCIL</sequence>
<gene>
    <name evidence="1" type="ORF">ACFOUY_07645</name>
</gene>
<comment type="caution">
    <text evidence="1">The sequence shown here is derived from an EMBL/GenBank/DDBJ whole genome shotgun (WGS) entry which is preliminary data.</text>
</comment>
<organism evidence="1 2">
    <name type="scientific">Pedobacter jamesrossensis</name>
    <dbReference type="NCBI Taxonomy" id="1908238"/>
    <lineage>
        <taxon>Bacteria</taxon>
        <taxon>Pseudomonadati</taxon>
        <taxon>Bacteroidota</taxon>
        <taxon>Sphingobacteriia</taxon>
        <taxon>Sphingobacteriales</taxon>
        <taxon>Sphingobacteriaceae</taxon>
        <taxon>Pedobacter</taxon>
    </lineage>
</organism>
<evidence type="ECO:0000313" key="2">
    <source>
        <dbReference type="Proteomes" id="UP001595792"/>
    </source>
</evidence>